<keyword evidence="5 8" id="KW-0804">Transcription</keyword>
<organism evidence="10 11">
    <name type="scientific">Myriangium duriaei CBS 260.36</name>
    <dbReference type="NCBI Taxonomy" id="1168546"/>
    <lineage>
        <taxon>Eukaryota</taxon>
        <taxon>Fungi</taxon>
        <taxon>Dikarya</taxon>
        <taxon>Ascomycota</taxon>
        <taxon>Pezizomycotina</taxon>
        <taxon>Dothideomycetes</taxon>
        <taxon>Dothideomycetidae</taxon>
        <taxon>Myriangiales</taxon>
        <taxon>Myriangiaceae</taxon>
        <taxon>Myriangium</taxon>
    </lineage>
</organism>
<dbReference type="Gene3D" id="6.10.250.2630">
    <property type="match status" value="1"/>
</dbReference>
<evidence type="ECO:0000256" key="4">
    <source>
        <dbReference type="ARBA" id="ARBA00023015"/>
    </source>
</evidence>
<dbReference type="Pfam" id="PF10156">
    <property type="entry name" value="Med17"/>
    <property type="match status" value="1"/>
</dbReference>
<evidence type="ECO:0000256" key="3">
    <source>
        <dbReference type="ARBA" id="ARBA00019610"/>
    </source>
</evidence>
<dbReference type="PANTHER" id="PTHR13114:SF7">
    <property type="entry name" value="MEDIATOR OF RNA POLYMERASE II TRANSCRIPTION SUBUNIT 17"/>
    <property type="match status" value="1"/>
</dbReference>
<dbReference type="GO" id="GO:0003712">
    <property type="term" value="F:transcription coregulator activity"/>
    <property type="evidence" value="ECO:0007669"/>
    <property type="project" value="InterPro"/>
</dbReference>
<evidence type="ECO:0000256" key="6">
    <source>
        <dbReference type="ARBA" id="ARBA00023242"/>
    </source>
</evidence>
<evidence type="ECO:0000256" key="5">
    <source>
        <dbReference type="ARBA" id="ARBA00023163"/>
    </source>
</evidence>
<evidence type="ECO:0000256" key="9">
    <source>
        <dbReference type="SAM" id="MobiDB-lite"/>
    </source>
</evidence>
<evidence type="ECO:0000256" key="8">
    <source>
        <dbReference type="RuleBase" id="RU364140"/>
    </source>
</evidence>
<dbReference type="GO" id="GO:0006357">
    <property type="term" value="P:regulation of transcription by RNA polymerase II"/>
    <property type="evidence" value="ECO:0007669"/>
    <property type="project" value="InterPro"/>
</dbReference>
<keyword evidence="6 8" id="KW-0539">Nucleus</keyword>
<comment type="subcellular location">
    <subcellularLocation>
        <location evidence="1 8">Nucleus</location>
    </subcellularLocation>
</comment>
<dbReference type="EMBL" id="ML996095">
    <property type="protein sequence ID" value="KAF2147841.1"/>
    <property type="molecule type" value="Genomic_DNA"/>
</dbReference>
<dbReference type="Proteomes" id="UP000799439">
    <property type="component" value="Unassembled WGS sequence"/>
</dbReference>
<reference evidence="10" key="1">
    <citation type="journal article" date="2020" name="Stud. Mycol.">
        <title>101 Dothideomycetes genomes: a test case for predicting lifestyles and emergence of pathogens.</title>
        <authorList>
            <person name="Haridas S."/>
            <person name="Albert R."/>
            <person name="Binder M."/>
            <person name="Bloem J."/>
            <person name="Labutti K."/>
            <person name="Salamov A."/>
            <person name="Andreopoulos B."/>
            <person name="Baker S."/>
            <person name="Barry K."/>
            <person name="Bills G."/>
            <person name="Bluhm B."/>
            <person name="Cannon C."/>
            <person name="Castanera R."/>
            <person name="Culley D."/>
            <person name="Daum C."/>
            <person name="Ezra D."/>
            <person name="Gonzalez J."/>
            <person name="Henrissat B."/>
            <person name="Kuo A."/>
            <person name="Liang C."/>
            <person name="Lipzen A."/>
            <person name="Lutzoni F."/>
            <person name="Magnuson J."/>
            <person name="Mondo S."/>
            <person name="Nolan M."/>
            <person name="Ohm R."/>
            <person name="Pangilinan J."/>
            <person name="Park H.-J."/>
            <person name="Ramirez L."/>
            <person name="Alfaro M."/>
            <person name="Sun H."/>
            <person name="Tritt A."/>
            <person name="Yoshinaga Y."/>
            <person name="Zwiers L.-H."/>
            <person name="Turgeon B."/>
            <person name="Goodwin S."/>
            <person name="Spatafora J."/>
            <person name="Crous P."/>
            <person name="Grigoriev I."/>
        </authorList>
    </citation>
    <scope>NUCLEOTIDE SEQUENCE</scope>
    <source>
        <strain evidence="10">CBS 260.36</strain>
    </source>
</reference>
<name>A0A9P4IQI4_9PEZI</name>
<evidence type="ECO:0000256" key="7">
    <source>
        <dbReference type="ARBA" id="ARBA00032014"/>
    </source>
</evidence>
<dbReference type="AlphaFoldDB" id="A0A9P4IQI4"/>
<accession>A0A9P4IQI4</accession>
<comment type="caution">
    <text evidence="10">The sequence shown here is derived from an EMBL/GenBank/DDBJ whole genome shotgun (WGS) entry which is preliminary data.</text>
</comment>
<comment type="subunit">
    <text evidence="8">Component of the Mediator complex.</text>
</comment>
<comment type="similarity">
    <text evidence="2 8">Belongs to the Mediator complex subunit 17 family.</text>
</comment>
<protein>
    <recommendedName>
        <fullName evidence="3 8">Mediator of RNA polymerase II transcription subunit 17</fullName>
    </recommendedName>
    <alternativeName>
        <fullName evidence="7 8">Mediator complex subunit 17</fullName>
    </alternativeName>
</protein>
<dbReference type="InterPro" id="IPR019313">
    <property type="entry name" value="Mediator_Med17"/>
</dbReference>
<keyword evidence="4 8" id="KW-0805">Transcription regulation</keyword>
<proteinExistence type="inferred from homology"/>
<evidence type="ECO:0000256" key="2">
    <source>
        <dbReference type="ARBA" id="ARBA00005635"/>
    </source>
</evidence>
<evidence type="ECO:0000313" key="10">
    <source>
        <dbReference type="EMBL" id="KAF2147841.1"/>
    </source>
</evidence>
<dbReference type="GO" id="GO:0070847">
    <property type="term" value="C:core mediator complex"/>
    <property type="evidence" value="ECO:0007669"/>
    <property type="project" value="TreeGrafter"/>
</dbReference>
<evidence type="ECO:0000313" key="11">
    <source>
        <dbReference type="Proteomes" id="UP000799439"/>
    </source>
</evidence>
<dbReference type="OrthoDB" id="5319830at2759"/>
<gene>
    <name evidence="8" type="primary">MED17</name>
    <name evidence="10" type="ORF">K461DRAFT_283432</name>
</gene>
<dbReference type="GO" id="GO:0016592">
    <property type="term" value="C:mediator complex"/>
    <property type="evidence" value="ECO:0007669"/>
    <property type="project" value="InterPro"/>
</dbReference>
<sequence length="615" mass="66494">MADYDGVLPSSLQPWDHISNEPKSFGTVLGRIYAERGHFRHITEAQLRDEITTKAISGASSPSDSDSDEEDAKDSAASKAPRAEQLATARREVIEHVASAQNETLLALDFVSLLLSKDVKAAESTISPILKQSVPPGTLGLDMWAGMTPDAKQEETDRLLARGKRFQSLTQSADALMAAGDRLKTTVDRERRYWNEVLRVRQSGWNVCRMPRDKGVMGVRYGFSEARGEFARRGLAALKMGSEGNVVLDRGLGTEGKALRVRLVEDGVVKGESSIKGARDDDEELDVEARIRTARDSLFEEELWHEAMREARTLGSYGVGMKGNTITMPLSYVDTQNGNGPASQQLIEVDLVPLDTDVSHHPDPLANGIATALRLLLSHTHRQRLDQRSTIPPPLSSAKVEKPLASILRPLLSTLHHHAATTQLNAHLTSLTTTLNSASIPATITSTSPLVSALRNTTSASFLLSLLCAPRSSTTRLSLSLPSKTAPSALEIEVTTTTALSPPDTHGSRFTLSCSDVRFKRETASLAAVEEYVVAVVTFALAEAAKGWLEGWEADGWRGRVVRPAGRGGEGVVRVWVSKAGVGAEAGGRKWGWGSEGQEGRGFGDVMVDIVREVG</sequence>
<dbReference type="Gene3D" id="6.10.250.2620">
    <property type="match status" value="1"/>
</dbReference>
<keyword evidence="8" id="KW-0010">Activator</keyword>
<keyword evidence="11" id="KW-1185">Reference proteome</keyword>
<evidence type="ECO:0000256" key="1">
    <source>
        <dbReference type="ARBA" id="ARBA00004123"/>
    </source>
</evidence>
<comment type="function">
    <text evidence="8">Component of the Mediator complex, a coactivator involved in the regulated transcription of nearly all RNA polymerase II-dependent genes. Mediator functions as a bridge to convey information from gene-specific regulatory proteins to the basal RNA polymerase II transcription machinery. Mediator is recruited to promoters by direct interactions with regulatory proteins and serves as a scaffold for the assembly of a functional preinitiation complex with RNA polymerase II and the general transcription factors.</text>
</comment>
<feature type="region of interest" description="Disordered" evidence="9">
    <location>
        <begin position="54"/>
        <end position="84"/>
    </location>
</feature>
<dbReference type="PANTHER" id="PTHR13114">
    <property type="entry name" value="MEDIATOR OF RNA POLYMERASE II TRANSCRIPTION SUBUNIT 17"/>
    <property type="match status" value="1"/>
</dbReference>